<keyword evidence="2 7" id="KW-0813">Transport</keyword>
<keyword evidence="10" id="KW-1185">Reference proteome</keyword>
<sequence>MEAAPMLRKTAPRKARTGRLQRRESLAGWLFVAPMLLGISIFTLFPILIMLILNFADWDFVLGLEKFAWAGLDNFGQLLDDSRFHKTWMNNMIFMFTVPVCMAISLLLAIIINKHVFLKDFFKVAYFMPYISSVVAVAVVWQVLFHPSKGPVNQFLRMIGISDPPRWIADPDWALLSVMMISIWISIGFNMIVYMAGLQAIPKDLYESAEIDGAGGWTKFRKITLPLISPTTFFLLITGIIYTFKSFDLIAVLTKGGPAGSTSLMVWYMYETAFLNLKIGYASAIGTVLFISVLIITLVQWAGQKKWVNY</sequence>
<gene>
    <name evidence="9" type="primary">txxe 579</name>
    <name evidence="9" type="ORF">TXXE_03850</name>
</gene>
<proteinExistence type="inferred from homology"/>
<evidence type="ECO:0000256" key="7">
    <source>
        <dbReference type="RuleBase" id="RU363032"/>
    </source>
</evidence>
<feature type="transmembrane region" description="Helical" evidence="7">
    <location>
        <begin position="282"/>
        <end position="303"/>
    </location>
</feature>
<dbReference type="InterPro" id="IPR035906">
    <property type="entry name" value="MetI-like_sf"/>
</dbReference>
<name>A0ABM8V1P0_THEXY</name>
<dbReference type="Gene3D" id="1.10.3720.10">
    <property type="entry name" value="MetI-like"/>
    <property type="match status" value="1"/>
</dbReference>
<dbReference type="SUPFAM" id="SSF161098">
    <property type="entry name" value="MetI-like"/>
    <property type="match status" value="1"/>
</dbReference>
<evidence type="ECO:0000256" key="2">
    <source>
        <dbReference type="ARBA" id="ARBA00022448"/>
    </source>
</evidence>
<dbReference type="InterPro" id="IPR000515">
    <property type="entry name" value="MetI-like"/>
</dbReference>
<comment type="similarity">
    <text evidence="7">Belongs to the binding-protein-dependent transport system permease family.</text>
</comment>
<feature type="domain" description="ABC transmembrane type-1" evidence="8">
    <location>
        <begin position="87"/>
        <end position="300"/>
    </location>
</feature>
<keyword evidence="3" id="KW-1003">Cell membrane</keyword>
<dbReference type="PANTHER" id="PTHR30193">
    <property type="entry name" value="ABC TRANSPORTER PERMEASE PROTEIN"/>
    <property type="match status" value="1"/>
</dbReference>
<comment type="caution">
    <text evidence="9">The sequence shown here is derived from an EMBL/GenBank/DDBJ whole genome shotgun (WGS) entry which is preliminary data.</text>
</comment>
<feature type="transmembrane region" description="Helical" evidence="7">
    <location>
        <begin position="92"/>
        <end position="112"/>
    </location>
</feature>
<dbReference type="CDD" id="cd06261">
    <property type="entry name" value="TM_PBP2"/>
    <property type="match status" value="1"/>
</dbReference>
<evidence type="ECO:0000256" key="5">
    <source>
        <dbReference type="ARBA" id="ARBA00022989"/>
    </source>
</evidence>
<evidence type="ECO:0000256" key="6">
    <source>
        <dbReference type="ARBA" id="ARBA00023136"/>
    </source>
</evidence>
<feature type="transmembrane region" description="Helical" evidence="7">
    <location>
        <begin position="124"/>
        <end position="144"/>
    </location>
</feature>
<dbReference type="InterPro" id="IPR051393">
    <property type="entry name" value="ABC_transporter_permease"/>
</dbReference>
<evidence type="ECO:0000256" key="3">
    <source>
        <dbReference type="ARBA" id="ARBA00022475"/>
    </source>
</evidence>
<organism evidence="9 10">
    <name type="scientific">Thermobacillus xylanilyticus</name>
    <dbReference type="NCBI Taxonomy" id="76633"/>
    <lineage>
        <taxon>Bacteria</taxon>
        <taxon>Bacillati</taxon>
        <taxon>Bacillota</taxon>
        <taxon>Bacilli</taxon>
        <taxon>Bacillales</taxon>
        <taxon>Paenibacillaceae</taxon>
        <taxon>Thermobacillus</taxon>
    </lineage>
</organism>
<dbReference type="Proteomes" id="UP000681526">
    <property type="component" value="Unassembled WGS sequence"/>
</dbReference>
<dbReference type="Pfam" id="PF00528">
    <property type="entry name" value="BPD_transp_1"/>
    <property type="match status" value="1"/>
</dbReference>
<evidence type="ECO:0000313" key="10">
    <source>
        <dbReference type="Proteomes" id="UP000681526"/>
    </source>
</evidence>
<keyword evidence="5 7" id="KW-1133">Transmembrane helix</keyword>
<evidence type="ECO:0000256" key="4">
    <source>
        <dbReference type="ARBA" id="ARBA00022692"/>
    </source>
</evidence>
<evidence type="ECO:0000313" key="9">
    <source>
        <dbReference type="EMBL" id="CAG5080105.1"/>
    </source>
</evidence>
<dbReference type="PROSITE" id="PS50928">
    <property type="entry name" value="ABC_TM1"/>
    <property type="match status" value="1"/>
</dbReference>
<evidence type="ECO:0000259" key="8">
    <source>
        <dbReference type="PROSITE" id="PS50928"/>
    </source>
</evidence>
<comment type="subcellular location">
    <subcellularLocation>
        <location evidence="1 7">Cell membrane</location>
        <topology evidence="1 7">Multi-pass membrane protein</topology>
    </subcellularLocation>
</comment>
<keyword evidence="6 7" id="KW-0472">Membrane</keyword>
<feature type="transmembrane region" description="Helical" evidence="7">
    <location>
        <begin position="26"/>
        <end position="53"/>
    </location>
</feature>
<dbReference type="EMBL" id="CAJRAY010000018">
    <property type="protein sequence ID" value="CAG5080105.1"/>
    <property type="molecule type" value="Genomic_DNA"/>
</dbReference>
<feature type="transmembrane region" description="Helical" evidence="7">
    <location>
        <begin position="173"/>
        <end position="196"/>
    </location>
</feature>
<protein>
    <submittedName>
        <fullName evidence="9">Binding-protein-dependent transport systems inner membrane component, ABC transporter, permease protein</fullName>
    </submittedName>
</protein>
<evidence type="ECO:0000256" key="1">
    <source>
        <dbReference type="ARBA" id="ARBA00004651"/>
    </source>
</evidence>
<feature type="transmembrane region" description="Helical" evidence="7">
    <location>
        <begin position="223"/>
        <end position="244"/>
    </location>
</feature>
<keyword evidence="4 7" id="KW-0812">Transmembrane</keyword>
<reference evidence="9 10" key="1">
    <citation type="submission" date="2021-04" db="EMBL/GenBank/DDBJ databases">
        <authorList>
            <person name="Rakotoarivonina H."/>
        </authorList>
    </citation>
    <scope>NUCLEOTIDE SEQUENCE [LARGE SCALE GENOMIC DNA]</scope>
    <source>
        <strain evidence="9 10">XE</strain>
    </source>
</reference>
<dbReference type="PANTHER" id="PTHR30193:SF37">
    <property type="entry name" value="INNER MEMBRANE ABC TRANSPORTER PERMEASE PROTEIN YCJO"/>
    <property type="match status" value="1"/>
</dbReference>
<accession>A0ABM8V1P0</accession>